<dbReference type="PANTHER" id="PTHR43102">
    <property type="entry name" value="SLR1143 PROTEIN"/>
    <property type="match status" value="1"/>
</dbReference>
<dbReference type="SUPFAM" id="SSF55874">
    <property type="entry name" value="ATPase domain of HSP90 chaperone/DNA topoisomerase II/histidine kinase"/>
    <property type="match status" value="1"/>
</dbReference>
<dbReference type="PANTHER" id="PTHR43102:SF2">
    <property type="entry name" value="GAF DOMAIN-CONTAINING PROTEIN"/>
    <property type="match status" value="1"/>
</dbReference>
<dbReference type="SMART" id="SM00065">
    <property type="entry name" value="GAF"/>
    <property type="match status" value="1"/>
</dbReference>
<dbReference type="Gene3D" id="3.30.565.10">
    <property type="entry name" value="Histidine kinase-like ATPase, C-terminal domain"/>
    <property type="match status" value="1"/>
</dbReference>
<dbReference type="InterPro" id="IPR003018">
    <property type="entry name" value="GAF"/>
</dbReference>
<name>A0A432WJZ8_9GAMM</name>
<feature type="domain" description="Histidine kinase" evidence="3">
    <location>
        <begin position="218"/>
        <end position="426"/>
    </location>
</feature>
<dbReference type="InterPro" id="IPR003594">
    <property type="entry name" value="HATPase_dom"/>
</dbReference>
<protein>
    <recommendedName>
        <fullName evidence="2">histidine kinase</fullName>
        <ecNumber evidence="2">2.7.13.3</ecNumber>
    </recommendedName>
</protein>
<dbReference type="EC" id="2.7.13.3" evidence="2"/>
<keyword evidence="5" id="KW-1185">Reference proteome</keyword>
<dbReference type="Gene3D" id="3.30.450.40">
    <property type="match status" value="1"/>
</dbReference>
<dbReference type="PROSITE" id="PS50109">
    <property type="entry name" value="HIS_KIN"/>
    <property type="match status" value="1"/>
</dbReference>
<evidence type="ECO:0000256" key="2">
    <source>
        <dbReference type="ARBA" id="ARBA00012438"/>
    </source>
</evidence>
<evidence type="ECO:0000313" key="5">
    <source>
        <dbReference type="Proteomes" id="UP000287823"/>
    </source>
</evidence>
<dbReference type="InterPro" id="IPR029016">
    <property type="entry name" value="GAF-like_dom_sf"/>
</dbReference>
<dbReference type="Pfam" id="PF01590">
    <property type="entry name" value="GAF"/>
    <property type="match status" value="1"/>
</dbReference>
<dbReference type="Proteomes" id="UP000287823">
    <property type="component" value="Unassembled WGS sequence"/>
</dbReference>
<reference evidence="4 5" key="1">
    <citation type="journal article" date="2011" name="Front. Microbiol.">
        <title>Genomic signatures of strain selection and enhancement in Bacillus atrophaeus var. globigii, a historical biowarfare simulant.</title>
        <authorList>
            <person name="Gibbons H.S."/>
            <person name="Broomall S.M."/>
            <person name="McNew L.A."/>
            <person name="Daligault H."/>
            <person name="Chapman C."/>
            <person name="Bruce D."/>
            <person name="Karavis M."/>
            <person name="Krepps M."/>
            <person name="McGregor P.A."/>
            <person name="Hong C."/>
            <person name="Park K.H."/>
            <person name="Akmal A."/>
            <person name="Feldman A."/>
            <person name="Lin J.S."/>
            <person name="Chang W.E."/>
            <person name="Higgs B.W."/>
            <person name="Demirev P."/>
            <person name="Lindquist J."/>
            <person name="Liem A."/>
            <person name="Fochler E."/>
            <person name="Read T.D."/>
            <person name="Tapia R."/>
            <person name="Johnson S."/>
            <person name="Bishop-Lilly K.A."/>
            <person name="Detter C."/>
            <person name="Han C."/>
            <person name="Sozhamannan S."/>
            <person name="Rosenzweig C.N."/>
            <person name="Skowronski E.W."/>
        </authorList>
    </citation>
    <scope>NUCLEOTIDE SEQUENCE [LARGE SCALE GENOMIC DNA]</scope>
    <source>
        <strain evidence="4 5">Y4G10-17</strain>
    </source>
</reference>
<sequence>MQIPAQPENEVQRLAHLKALKILDTAPEERLDNITQLAAAIFAKPVSLISLVDKDRQWFKARCGMELQQTDREVSICAHVVAENTPLIVEDTLNDPRFADNPLVQDEDKPIRFYAGAPITTSEGYVLGSLCVIDHVPGSFSDDQLAQLKRLARVVEDEIQLRQLFEQTRQAERKLVAKSTLLEERNKKLLDLIERFKSTRSRLISSEKLATLGLLAAGVGQEANRAINLSRKHLLTALDFADNSKSKGLIGQSMESIDELRRMVDALCDTTETAGNNEWASTDLNETVKHCRNVVLSRYADKIRFVFEENSEVPLIKLVESQIFMALLNILLNAAESTTGRVTIKAELTVKADHVQIRIVDNGSGMAKEECEQACEPFFSRGKDDTHFGLGLSIAQGIIRDHGGAIRLQSEQGKGTRVIIALPLQRRS</sequence>
<dbReference type="Pfam" id="PF02518">
    <property type="entry name" value="HATPase_c"/>
    <property type="match status" value="1"/>
</dbReference>
<gene>
    <name evidence="4" type="ORF">CWE14_06070</name>
</gene>
<evidence type="ECO:0000256" key="1">
    <source>
        <dbReference type="ARBA" id="ARBA00000085"/>
    </source>
</evidence>
<dbReference type="PRINTS" id="PR00344">
    <property type="entry name" value="BCTRLSENSOR"/>
</dbReference>
<comment type="caution">
    <text evidence="4">The sequence shown here is derived from an EMBL/GenBank/DDBJ whole genome shotgun (WGS) entry which is preliminary data.</text>
</comment>
<evidence type="ECO:0000313" key="4">
    <source>
        <dbReference type="EMBL" id="RUO34009.1"/>
    </source>
</evidence>
<dbReference type="SMART" id="SM00387">
    <property type="entry name" value="HATPase_c"/>
    <property type="match status" value="1"/>
</dbReference>
<dbReference type="EMBL" id="PIPO01000002">
    <property type="protein sequence ID" value="RUO34009.1"/>
    <property type="molecule type" value="Genomic_DNA"/>
</dbReference>
<dbReference type="GO" id="GO:0004673">
    <property type="term" value="F:protein histidine kinase activity"/>
    <property type="evidence" value="ECO:0007669"/>
    <property type="project" value="UniProtKB-EC"/>
</dbReference>
<organism evidence="4 5">
    <name type="scientific">Aliidiomarina soli</name>
    <dbReference type="NCBI Taxonomy" id="1928574"/>
    <lineage>
        <taxon>Bacteria</taxon>
        <taxon>Pseudomonadati</taxon>
        <taxon>Pseudomonadota</taxon>
        <taxon>Gammaproteobacteria</taxon>
        <taxon>Alteromonadales</taxon>
        <taxon>Idiomarinaceae</taxon>
        <taxon>Aliidiomarina</taxon>
    </lineage>
</organism>
<dbReference type="RefSeq" id="WP_126798553.1">
    <property type="nucleotide sequence ID" value="NZ_PIPO01000002.1"/>
</dbReference>
<dbReference type="InterPro" id="IPR004358">
    <property type="entry name" value="Sig_transdc_His_kin-like_C"/>
</dbReference>
<proteinExistence type="predicted"/>
<accession>A0A432WJZ8</accession>
<dbReference type="AlphaFoldDB" id="A0A432WJZ8"/>
<dbReference type="InterPro" id="IPR005467">
    <property type="entry name" value="His_kinase_dom"/>
</dbReference>
<dbReference type="SUPFAM" id="SSF55781">
    <property type="entry name" value="GAF domain-like"/>
    <property type="match status" value="1"/>
</dbReference>
<dbReference type="InterPro" id="IPR036890">
    <property type="entry name" value="HATPase_C_sf"/>
</dbReference>
<comment type="catalytic activity">
    <reaction evidence="1">
        <text>ATP + protein L-histidine = ADP + protein N-phospho-L-histidine.</text>
        <dbReference type="EC" id="2.7.13.3"/>
    </reaction>
</comment>
<evidence type="ECO:0000259" key="3">
    <source>
        <dbReference type="PROSITE" id="PS50109"/>
    </source>
</evidence>